<dbReference type="Gene3D" id="2.40.128.410">
    <property type="match status" value="1"/>
</dbReference>
<evidence type="ECO:0000313" key="2">
    <source>
        <dbReference type="EMBL" id="KOO69721.1"/>
    </source>
</evidence>
<dbReference type="AlphaFoldDB" id="A0A8E1QZH2"/>
<dbReference type="RefSeq" id="WP_053397381.1">
    <property type="nucleotide sequence ID" value="NZ_LFQU01000001.1"/>
</dbReference>
<name>A0A8E1QZH2_9BACT</name>
<accession>A0A8E1QZH2</accession>
<gene>
    <name evidence="2" type="ORF">ACU52_00780</name>
</gene>
<feature type="signal peptide" evidence="1">
    <location>
        <begin position="1"/>
        <end position="19"/>
    </location>
</feature>
<feature type="chain" id="PRO_5034584859" description="DUF4251 domain-containing protein" evidence="1">
    <location>
        <begin position="20"/>
        <end position="185"/>
    </location>
</feature>
<keyword evidence="1" id="KW-0732">Signal</keyword>
<evidence type="ECO:0000256" key="1">
    <source>
        <dbReference type="SAM" id="SignalP"/>
    </source>
</evidence>
<proteinExistence type="predicted"/>
<dbReference type="EMBL" id="LFQU01000001">
    <property type="protein sequence ID" value="KOO69721.1"/>
    <property type="molecule type" value="Genomic_DNA"/>
</dbReference>
<comment type="caution">
    <text evidence="2">The sequence shown here is derived from an EMBL/GenBank/DDBJ whole genome shotgun (WGS) entry which is preliminary data.</text>
</comment>
<keyword evidence="3" id="KW-1185">Reference proteome</keyword>
<protein>
    <recommendedName>
        <fullName evidence="4">DUF4251 domain-containing protein</fullName>
    </recommendedName>
</protein>
<reference evidence="2 3" key="1">
    <citation type="submission" date="2015-06" db="EMBL/GenBank/DDBJ databases">
        <title>Prevotella sp. 109, sp. nov., a novel member of the family Prevotellaceae isolated from human faeces.</title>
        <authorList>
            <person name="Shkoporov A.N."/>
            <person name="Chaplin A.V."/>
            <person name="Kafarskaia L.I."/>
            <person name="Efimov B.A."/>
        </authorList>
    </citation>
    <scope>NUCLEOTIDE SEQUENCE [LARGE SCALE GENOMIC DNA]</scope>
    <source>
        <strain evidence="2 3">109</strain>
    </source>
</reference>
<evidence type="ECO:0000313" key="3">
    <source>
        <dbReference type="Proteomes" id="UP000036951"/>
    </source>
</evidence>
<sequence>MRTIITFIMFVAAAYAAMAQNGTQDRKLSKKERKLMEARIDSALNAEAVQAINDTAFTIEADKVEFKRGYTAHVTASTNFVAVSGSNAIVQVAFNVPVSGFNGLGGITLEGIVTGYKISSDKKGNTYVRLNVSGKGISAQLFISLWKDANKATVSIQPNFNSNKLTLSGMLWKPERSNIFKGTTF</sequence>
<dbReference type="InterPro" id="IPR025347">
    <property type="entry name" value="DUF4251"/>
</dbReference>
<dbReference type="Pfam" id="PF14059">
    <property type="entry name" value="DUF4251"/>
    <property type="match status" value="1"/>
</dbReference>
<evidence type="ECO:0008006" key="4">
    <source>
        <dbReference type="Google" id="ProtNLM"/>
    </source>
</evidence>
<organism evidence="2 3">
    <name type="scientific">Xylanibacter rarus</name>
    <dbReference type="NCBI Taxonomy" id="1676614"/>
    <lineage>
        <taxon>Bacteria</taxon>
        <taxon>Pseudomonadati</taxon>
        <taxon>Bacteroidota</taxon>
        <taxon>Bacteroidia</taxon>
        <taxon>Bacteroidales</taxon>
        <taxon>Prevotellaceae</taxon>
        <taxon>Xylanibacter</taxon>
    </lineage>
</organism>
<dbReference type="Proteomes" id="UP000036951">
    <property type="component" value="Unassembled WGS sequence"/>
</dbReference>
<dbReference type="OrthoDB" id="982410at2"/>